<evidence type="ECO:0000313" key="3">
    <source>
        <dbReference type="WBParaSite" id="BTMF_0001601101-mRNA-1"/>
    </source>
</evidence>
<accession>A0A0R3R7K9</accession>
<proteinExistence type="predicted"/>
<dbReference type="AlphaFoldDB" id="A0A0R3R7K9"/>
<dbReference type="WBParaSite" id="BTMF_0001601101-mRNA-1">
    <property type="protein sequence ID" value="BTMF_0001601101-mRNA-1"/>
    <property type="gene ID" value="BTMF_0001601101"/>
</dbReference>
<evidence type="ECO:0000313" key="1">
    <source>
        <dbReference type="EMBL" id="VDO47606.1"/>
    </source>
</evidence>
<protein>
    <submittedName>
        <fullName evidence="3">Secreted protein</fullName>
    </submittedName>
</protein>
<name>A0A0R3R7K9_9BILA</name>
<evidence type="ECO:0000313" key="2">
    <source>
        <dbReference type="Proteomes" id="UP000280834"/>
    </source>
</evidence>
<sequence>MFLIPRIQSAESFLSLNFLCSIFSLRSIDRLAKRFSKSIINHCIATTNSARTSTEPSKVHFIESLSQRTIVACSIFSDLFLTRHPIA</sequence>
<organism evidence="3">
    <name type="scientific">Brugia timori</name>
    <dbReference type="NCBI Taxonomy" id="42155"/>
    <lineage>
        <taxon>Eukaryota</taxon>
        <taxon>Metazoa</taxon>
        <taxon>Ecdysozoa</taxon>
        <taxon>Nematoda</taxon>
        <taxon>Chromadorea</taxon>
        <taxon>Rhabditida</taxon>
        <taxon>Spirurina</taxon>
        <taxon>Spiruromorpha</taxon>
        <taxon>Filarioidea</taxon>
        <taxon>Onchocercidae</taxon>
        <taxon>Brugia</taxon>
    </lineage>
</organism>
<keyword evidence="2" id="KW-1185">Reference proteome</keyword>
<dbReference type="EMBL" id="UZAG01020691">
    <property type="protein sequence ID" value="VDO47606.1"/>
    <property type="molecule type" value="Genomic_DNA"/>
</dbReference>
<reference evidence="3" key="1">
    <citation type="submission" date="2017-02" db="UniProtKB">
        <authorList>
            <consortium name="WormBaseParasite"/>
        </authorList>
    </citation>
    <scope>IDENTIFICATION</scope>
</reference>
<gene>
    <name evidence="1" type="ORF">BTMF_LOCUS13994</name>
</gene>
<dbReference type="Proteomes" id="UP000280834">
    <property type="component" value="Unassembled WGS sequence"/>
</dbReference>
<reference evidence="1 2" key="2">
    <citation type="submission" date="2018-11" db="EMBL/GenBank/DDBJ databases">
        <authorList>
            <consortium name="Pathogen Informatics"/>
        </authorList>
    </citation>
    <scope>NUCLEOTIDE SEQUENCE [LARGE SCALE GENOMIC DNA]</scope>
</reference>